<reference evidence="2" key="1">
    <citation type="submission" date="2024-03" db="EMBL/GenBank/DDBJ databases">
        <title>Psychrobacter raelis sp. nov. isolated from a dog with peritonitis.</title>
        <authorList>
            <person name="Schiavone A."/>
            <person name="Manzulli V."/>
            <person name="Camarda A."/>
            <person name="Cafiero M.A."/>
            <person name="Vasco I."/>
            <person name="Marino L."/>
            <person name="Pennuzzi G."/>
            <person name="Serrecchia L."/>
            <person name="Galante D."/>
            <person name="Pugliese N."/>
        </authorList>
    </citation>
    <scope>NUCLEOTIDE SEQUENCE</scope>
    <source>
        <strain evidence="2">PraFG1</strain>
    </source>
</reference>
<dbReference type="RefSeq" id="WP_227535396.1">
    <property type="nucleotide sequence ID" value="NZ_CP093310.2"/>
</dbReference>
<dbReference type="EMBL" id="CP093310">
    <property type="protein sequence ID" value="UNK05713.1"/>
    <property type="molecule type" value="Genomic_DNA"/>
</dbReference>
<dbReference type="InterPro" id="IPR021242">
    <property type="entry name" value="DUF2799"/>
</dbReference>
<accession>A0AAT9PG44</accession>
<evidence type="ECO:0000313" key="3">
    <source>
        <dbReference type="Proteomes" id="UP000829560"/>
    </source>
</evidence>
<evidence type="ECO:0000313" key="2">
    <source>
        <dbReference type="EMBL" id="UNK05713.1"/>
    </source>
</evidence>
<dbReference type="Proteomes" id="UP000829560">
    <property type="component" value="Chromosome"/>
</dbReference>
<protein>
    <submittedName>
        <fullName evidence="2">DUF2799 domain-containing protein</fullName>
    </submittedName>
</protein>
<gene>
    <name evidence="2" type="ORF">MN210_02435</name>
</gene>
<feature type="chain" id="PRO_5043636237" evidence="1">
    <location>
        <begin position="22"/>
        <end position="190"/>
    </location>
</feature>
<keyword evidence="1" id="KW-0732">Signal</keyword>
<dbReference type="KEGG" id="prae:MN210_02435"/>
<name>A0AAT9PG44_9GAMM</name>
<proteinExistence type="predicted"/>
<dbReference type="PROSITE" id="PS51257">
    <property type="entry name" value="PROKAR_LIPOPROTEIN"/>
    <property type="match status" value="1"/>
</dbReference>
<sequence length="190" mass="21157">MKKGYLLLSMAVGMSVLTGCATLSEQECRTGNWQAIGYADGAAGRSADYLNNHNKACAKAGVATDYEAWAQGRKEGLTQYCTATNAYQIGRRGAQMNAVCPANVTANLERINADGRHYYSLNKQLSIEEDRLHNYQKEYEKLRGGDNLNFATEKQARTYLVELPNKASQVNQRIENIKQSLAQLQLKYGY</sequence>
<keyword evidence="3" id="KW-1185">Reference proteome</keyword>
<dbReference type="Pfam" id="PF10973">
    <property type="entry name" value="DUF2799"/>
    <property type="match status" value="1"/>
</dbReference>
<organism evidence="2 3">
    <name type="scientific">Psychrobacter raelei</name>
    <dbReference type="NCBI Taxonomy" id="2565531"/>
    <lineage>
        <taxon>Bacteria</taxon>
        <taxon>Pseudomonadati</taxon>
        <taxon>Pseudomonadota</taxon>
        <taxon>Gammaproteobacteria</taxon>
        <taxon>Moraxellales</taxon>
        <taxon>Moraxellaceae</taxon>
        <taxon>Psychrobacter</taxon>
    </lineage>
</organism>
<dbReference type="AlphaFoldDB" id="A0AAT9PG44"/>
<evidence type="ECO:0000256" key="1">
    <source>
        <dbReference type="SAM" id="SignalP"/>
    </source>
</evidence>
<feature type="signal peptide" evidence="1">
    <location>
        <begin position="1"/>
        <end position="21"/>
    </location>
</feature>